<evidence type="ECO:0000313" key="3">
    <source>
        <dbReference type="Proteomes" id="UP000467214"/>
    </source>
</evidence>
<dbReference type="AlphaFoldDB" id="A0A845BJD2"/>
<dbReference type="Proteomes" id="UP000467214">
    <property type="component" value="Unassembled WGS sequence"/>
</dbReference>
<name>A0A845BJD2_9NEIS</name>
<evidence type="ECO:0000259" key="1">
    <source>
        <dbReference type="Pfam" id="PF01593"/>
    </source>
</evidence>
<proteinExistence type="predicted"/>
<feature type="domain" description="Amine oxidase" evidence="1">
    <location>
        <begin position="10"/>
        <end position="283"/>
    </location>
</feature>
<dbReference type="PANTHER" id="PTHR42923">
    <property type="entry name" value="PROTOPORPHYRINOGEN OXIDASE"/>
    <property type="match status" value="1"/>
</dbReference>
<dbReference type="PANTHER" id="PTHR42923:SF17">
    <property type="entry name" value="AMINE OXIDASE DOMAIN-CONTAINING PROTEIN"/>
    <property type="match status" value="1"/>
</dbReference>
<dbReference type="PROSITE" id="PS51257">
    <property type="entry name" value="PROKAR_LIPOPROTEIN"/>
    <property type="match status" value="1"/>
</dbReference>
<protein>
    <submittedName>
        <fullName evidence="2">FAD-dependent oxidoreductase</fullName>
    </submittedName>
</protein>
<evidence type="ECO:0000313" key="2">
    <source>
        <dbReference type="EMBL" id="MXR36289.1"/>
    </source>
</evidence>
<keyword evidence="3" id="KW-1185">Reference proteome</keyword>
<dbReference type="Gene3D" id="3.50.50.60">
    <property type="entry name" value="FAD/NAD(P)-binding domain"/>
    <property type="match status" value="1"/>
</dbReference>
<accession>A0A845BJD2</accession>
<organism evidence="2 3">
    <name type="scientific">Craterilacuibacter sinensis</name>
    <dbReference type="NCBI Taxonomy" id="2686017"/>
    <lineage>
        <taxon>Bacteria</taxon>
        <taxon>Pseudomonadati</taxon>
        <taxon>Pseudomonadota</taxon>
        <taxon>Betaproteobacteria</taxon>
        <taxon>Neisseriales</taxon>
        <taxon>Neisseriaceae</taxon>
        <taxon>Craterilacuibacter</taxon>
    </lineage>
</organism>
<dbReference type="RefSeq" id="WP_160795238.1">
    <property type="nucleotide sequence ID" value="NZ_WSSB01000003.1"/>
</dbReference>
<dbReference type="InterPro" id="IPR036188">
    <property type="entry name" value="FAD/NAD-bd_sf"/>
</dbReference>
<dbReference type="SUPFAM" id="SSF51905">
    <property type="entry name" value="FAD/NAD(P)-binding domain"/>
    <property type="match status" value="1"/>
</dbReference>
<comment type="caution">
    <text evidence="2">The sequence shown here is derived from an EMBL/GenBank/DDBJ whole genome shotgun (WGS) entry which is preliminary data.</text>
</comment>
<dbReference type="InterPro" id="IPR050464">
    <property type="entry name" value="Zeta_carotene_desat/Oxidored"/>
</dbReference>
<dbReference type="Pfam" id="PF01593">
    <property type="entry name" value="Amino_oxidase"/>
    <property type="match status" value="1"/>
</dbReference>
<dbReference type="PRINTS" id="PR00419">
    <property type="entry name" value="ADXRDTASE"/>
</dbReference>
<gene>
    <name evidence="2" type="ORF">GQF02_04785</name>
</gene>
<sequence length="437" mass="48059">MKIAIVGSGIAGLSCAWLLERAGHAVTLFEAADYAGGHSNTVDVTLDGLTHPVDTGFLVHNTHTYPNLIALFGQLGVQTCPSEMTFSVAHEADGVEWAGSSIATLFAQKRNLLRPRFWGMVHDILRLHRLAPALQAEARQDGATLGEILDRHHFGDAMRRWYLLPMGAAIWSTSTRGMLDFSAAAFFEFCANHSLLQVGDRPQWRTLVGGSRQYVQKICAGLSDLRLNCPVMRVRRDHQGVWVDSQAGREHFDQIVFACHTDQTLALLESPTHAEHALLAAIRYPKNRTLLHTDTSFLPDRKALWSAWNYRMARHGRDTDAVTVSYLINQLQPLPFSSPVIVTLNPHREPKGVLAEFDYAHPLLDQHASAAQTRLDSIQGQGGVWFAGAWAGNGFHEDGLKAGMRVAIALGASIPWPHQLKPIALSSTTKNLEAAPA</sequence>
<dbReference type="GO" id="GO:0016491">
    <property type="term" value="F:oxidoreductase activity"/>
    <property type="evidence" value="ECO:0007669"/>
    <property type="project" value="InterPro"/>
</dbReference>
<reference evidence="2 3" key="1">
    <citation type="submission" date="2019-12" db="EMBL/GenBank/DDBJ databases">
        <title>Neisseriaceae gen. nov. sp. Genome sequencing and assembly.</title>
        <authorList>
            <person name="Liu Z."/>
            <person name="Li A."/>
        </authorList>
    </citation>
    <scope>NUCLEOTIDE SEQUENCE [LARGE SCALE GENOMIC DNA]</scope>
    <source>
        <strain evidence="2 3">B2N2-7</strain>
    </source>
</reference>
<dbReference type="InterPro" id="IPR002937">
    <property type="entry name" value="Amino_oxidase"/>
</dbReference>
<dbReference type="EMBL" id="WSSB01000003">
    <property type="protein sequence ID" value="MXR36289.1"/>
    <property type="molecule type" value="Genomic_DNA"/>
</dbReference>